<keyword evidence="1" id="KW-0472">Membrane</keyword>
<dbReference type="EMBL" id="MFIF01000006">
    <property type="protein sequence ID" value="OGF87215.1"/>
    <property type="molecule type" value="Genomic_DNA"/>
</dbReference>
<evidence type="ECO:0000256" key="1">
    <source>
        <dbReference type="SAM" id="Phobius"/>
    </source>
</evidence>
<sequence>MRRFPGFTLIEVVVVLGVMGLISSLMLANFPRFQRQLAVEREASKLALSLRKAQSYALAVREFNSSFNDDPYCQNPPVKFPGYGLFFSMADKTHYFIYGDANCTKYYDSAPIEETVESILIESKASIGWLRGFDAGICSSGCDLTELSILYVRPGPAIFIKGIGADYNYAEVRLDSADGTVSKKVVVRSTGQISVE</sequence>
<organism evidence="2 3">
    <name type="scientific">Candidatus Giovannonibacteria bacterium RIFCSPLOWO2_01_FULL_46_32</name>
    <dbReference type="NCBI Taxonomy" id="1798353"/>
    <lineage>
        <taxon>Bacteria</taxon>
        <taxon>Candidatus Giovannoniibacteriota</taxon>
    </lineage>
</organism>
<dbReference type="NCBIfam" id="TIGR02532">
    <property type="entry name" value="IV_pilin_GFxxxE"/>
    <property type="match status" value="1"/>
</dbReference>
<evidence type="ECO:0000313" key="2">
    <source>
        <dbReference type="EMBL" id="OGF87215.1"/>
    </source>
</evidence>
<keyword evidence="1" id="KW-1133">Transmembrane helix</keyword>
<reference evidence="2 3" key="1">
    <citation type="journal article" date="2016" name="Nat. Commun.">
        <title>Thousands of microbial genomes shed light on interconnected biogeochemical processes in an aquifer system.</title>
        <authorList>
            <person name="Anantharaman K."/>
            <person name="Brown C.T."/>
            <person name="Hug L.A."/>
            <person name="Sharon I."/>
            <person name="Castelle C.J."/>
            <person name="Probst A.J."/>
            <person name="Thomas B.C."/>
            <person name="Singh A."/>
            <person name="Wilkins M.J."/>
            <person name="Karaoz U."/>
            <person name="Brodie E.L."/>
            <person name="Williams K.H."/>
            <person name="Hubbard S.S."/>
            <person name="Banfield J.F."/>
        </authorList>
    </citation>
    <scope>NUCLEOTIDE SEQUENCE [LARGE SCALE GENOMIC DNA]</scope>
</reference>
<accession>A0A1F5XH00</accession>
<keyword evidence="1" id="KW-0812">Transmembrane</keyword>
<dbReference type="SUPFAM" id="SSF54523">
    <property type="entry name" value="Pili subunits"/>
    <property type="match status" value="1"/>
</dbReference>
<comment type="caution">
    <text evidence="2">The sequence shown here is derived from an EMBL/GenBank/DDBJ whole genome shotgun (WGS) entry which is preliminary data.</text>
</comment>
<feature type="transmembrane region" description="Helical" evidence="1">
    <location>
        <begin position="6"/>
        <end position="28"/>
    </location>
</feature>
<evidence type="ECO:0000313" key="3">
    <source>
        <dbReference type="Proteomes" id="UP000177346"/>
    </source>
</evidence>
<dbReference type="AlphaFoldDB" id="A0A1F5XH00"/>
<proteinExistence type="predicted"/>
<dbReference type="InterPro" id="IPR012902">
    <property type="entry name" value="N_methyl_site"/>
</dbReference>
<gene>
    <name evidence="2" type="ORF">A3B19_03190</name>
</gene>
<dbReference type="Pfam" id="PF07963">
    <property type="entry name" value="N_methyl"/>
    <property type="match status" value="1"/>
</dbReference>
<dbReference type="InterPro" id="IPR045584">
    <property type="entry name" value="Pilin-like"/>
</dbReference>
<dbReference type="Proteomes" id="UP000177346">
    <property type="component" value="Unassembled WGS sequence"/>
</dbReference>
<name>A0A1F5XH00_9BACT</name>
<evidence type="ECO:0008006" key="4">
    <source>
        <dbReference type="Google" id="ProtNLM"/>
    </source>
</evidence>
<protein>
    <recommendedName>
        <fullName evidence="4">Type II secretion system protein GspH</fullName>
    </recommendedName>
</protein>